<dbReference type="InterPro" id="IPR050430">
    <property type="entry name" value="Peptidase_S1"/>
</dbReference>
<dbReference type="AlphaFoldDB" id="A0A5E4MZB7"/>
<dbReference type="PROSITE" id="PS00135">
    <property type="entry name" value="TRYPSIN_SER"/>
    <property type="match status" value="1"/>
</dbReference>
<dbReference type="PANTHER" id="PTHR24276">
    <property type="entry name" value="POLYSERASE-RELATED"/>
    <property type="match status" value="1"/>
</dbReference>
<proteinExistence type="inferred from homology"/>
<reference evidence="9 10" key="1">
    <citation type="submission" date="2019-08" db="EMBL/GenBank/DDBJ databases">
        <authorList>
            <person name="Alioto T."/>
            <person name="Alioto T."/>
            <person name="Gomez Garrido J."/>
        </authorList>
    </citation>
    <scope>NUCLEOTIDE SEQUENCE [LARGE SCALE GENOMIC DNA]</scope>
</reference>
<feature type="domain" description="Peptidase S1" evidence="8">
    <location>
        <begin position="36"/>
        <end position="279"/>
    </location>
</feature>
<organism evidence="9 10">
    <name type="scientific">Cinara cedri</name>
    <dbReference type="NCBI Taxonomy" id="506608"/>
    <lineage>
        <taxon>Eukaryota</taxon>
        <taxon>Metazoa</taxon>
        <taxon>Ecdysozoa</taxon>
        <taxon>Arthropoda</taxon>
        <taxon>Hexapoda</taxon>
        <taxon>Insecta</taxon>
        <taxon>Pterygota</taxon>
        <taxon>Neoptera</taxon>
        <taxon>Paraneoptera</taxon>
        <taxon>Hemiptera</taxon>
        <taxon>Sternorrhyncha</taxon>
        <taxon>Aphidomorpha</taxon>
        <taxon>Aphidoidea</taxon>
        <taxon>Aphididae</taxon>
        <taxon>Lachninae</taxon>
        <taxon>Cinara</taxon>
    </lineage>
</organism>
<dbReference type="GO" id="GO:0004252">
    <property type="term" value="F:serine-type endopeptidase activity"/>
    <property type="evidence" value="ECO:0007669"/>
    <property type="project" value="InterPro"/>
</dbReference>
<dbReference type="PANTHER" id="PTHR24276:SF98">
    <property type="entry name" value="FI18310P1-RELATED"/>
    <property type="match status" value="1"/>
</dbReference>
<keyword evidence="10" id="KW-1185">Reference proteome</keyword>
<dbReference type="EMBL" id="CABPRJ010001438">
    <property type="protein sequence ID" value="VVC36874.1"/>
    <property type="molecule type" value="Genomic_DNA"/>
</dbReference>
<dbReference type="SMART" id="SM00020">
    <property type="entry name" value="Tryp_SPc"/>
    <property type="match status" value="1"/>
</dbReference>
<comment type="similarity">
    <text evidence="1">Belongs to the peptidase S1 family.</text>
</comment>
<dbReference type="Pfam" id="PF00089">
    <property type="entry name" value="Trypsin"/>
    <property type="match status" value="1"/>
</dbReference>
<dbReference type="InterPro" id="IPR033116">
    <property type="entry name" value="TRYPSIN_SER"/>
</dbReference>
<keyword evidence="5" id="KW-1015">Disulfide bond</keyword>
<dbReference type="Gene3D" id="2.40.10.10">
    <property type="entry name" value="Trypsin-like serine proteases"/>
    <property type="match status" value="1"/>
</dbReference>
<evidence type="ECO:0000256" key="7">
    <source>
        <dbReference type="SAM" id="SignalP"/>
    </source>
</evidence>
<dbReference type="InterPro" id="IPR043504">
    <property type="entry name" value="Peptidase_S1_PA_chymotrypsin"/>
</dbReference>
<protein>
    <submittedName>
        <fullName evidence="9">Myotoxin/Anenome neurotoxin domain,Peptidase S1A, chymotrypsin family,Serine proteases, trypsin family</fullName>
    </submittedName>
</protein>
<sequence>MNIKILFMLILLQPVRESISKLNVLPNVSMNITKFVSNGKDYDTKKFPYLVFISFQDLKVNKSGACTGSLLSKYFILTAAHCTIEYEDRISIIKVYYLQYDYLNSGQSYQCEKAYTHPDYVTDKDSDLGLLKLKDPINKAHTFARIGGYPGDFIKGLSCTIIGFGLTGKKGIPEKMYRGQMADVTVYYNDDKHCFEGIPKKPFKNKKHLCVKIGKKGTCGGDSGGPMICNKCQYGVCSSDSLFDKDLINNKTLSCDSDKKQCKHIFVYMFKDWVKEITGISEYCGNPQKKKGKKKKKKKNCGIIPNHELYYVVVFIVTVHNVFLK</sequence>
<feature type="signal peptide" evidence="7">
    <location>
        <begin position="1"/>
        <end position="20"/>
    </location>
</feature>
<dbReference type="OrthoDB" id="6594743at2759"/>
<dbReference type="PROSITE" id="PS50240">
    <property type="entry name" value="TRYPSIN_DOM"/>
    <property type="match status" value="1"/>
</dbReference>
<dbReference type="GO" id="GO:0006508">
    <property type="term" value="P:proteolysis"/>
    <property type="evidence" value="ECO:0007669"/>
    <property type="project" value="UniProtKB-KW"/>
</dbReference>
<evidence type="ECO:0000313" key="10">
    <source>
        <dbReference type="Proteomes" id="UP000325440"/>
    </source>
</evidence>
<evidence type="ECO:0000256" key="3">
    <source>
        <dbReference type="ARBA" id="ARBA00022801"/>
    </source>
</evidence>
<evidence type="ECO:0000313" key="9">
    <source>
        <dbReference type="EMBL" id="VVC36874.1"/>
    </source>
</evidence>
<keyword evidence="4 6" id="KW-0720">Serine protease</keyword>
<name>A0A5E4MZB7_9HEMI</name>
<evidence type="ECO:0000256" key="4">
    <source>
        <dbReference type="ARBA" id="ARBA00022825"/>
    </source>
</evidence>
<feature type="chain" id="PRO_5022700626" evidence="7">
    <location>
        <begin position="21"/>
        <end position="325"/>
    </location>
</feature>
<keyword evidence="9" id="KW-0528">Neurotoxin</keyword>
<keyword evidence="3 6" id="KW-0378">Hydrolase</keyword>
<dbReference type="Proteomes" id="UP000325440">
    <property type="component" value="Unassembled WGS sequence"/>
</dbReference>
<dbReference type="PROSITE" id="PS00134">
    <property type="entry name" value="TRYPSIN_HIS"/>
    <property type="match status" value="1"/>
</dbReference>
<dbReference type="SUPFAM" id="SSF50494">
    <property type="entry name" value="Trypsin-like serine proteases"/>
    <property type="match status" value="1"/>
</dbReference>
<evidence type="ECO:0000256" key="1">
    <source>
        <dbReference type="ARBA" id="ARBA00007664"/>
    </source>
</evidence>
<keyword evidence="7" id="KW-0732">Signal</keyword>
<accession>A0A5E4MZB7</accession>
<dbReference type="PRINTS" id="PR00722">
    <property type="entry name" value="CHYMOTRYPSIN"/>
</dbReference>
<keyword evidence="9" id="KW-0800">Toxin</keyword>
<evidence type="ECO:0000256" key="5">
    <source>
        <dbReference type="ARBA" id="ARBA00023157"/>
    </source>
</evidence>
<keyword evidence="2 6" id="KW-0645">Protease</keyword>
<dbReference type="InterPro" id="IPR009003">
    <property type="entry name" value="Peptidase_S1_PA"/>
</dbReference>
<evidence type="ECO:0000259" key="8">
    <source>
        <dbReference type="PROSITE" id="PS50240"/>
    </source>
</evidence>
<dbReference type="InterPro" id="IPR001314">
    <property type="entry name" value="Peptidase_S1A"/>
</dbReference>
<evidence type="ECO:0000256" key="6">
    <source>
        <dbReference type="RuleBase" id="RU363034"/>
    </source>
</evidence>
<dbReference type="InterPro" id="IPR018114">
    <property type="entry name" value="TRYPSIN_HIS"/>
</dbReference>
<evidence type="ECO:0000256" key="2">
    <source>
        <dbReference type="ARBA" id="ARBA00022670"/>
    </source>
</evidence>
<gene>
    <name evidence="9" type="ORF">CINCED_3A019133</name>
</gene>
<dbReference type="InterPro" id="IPR001254">
    <property type="entry name" value="Trypsin_dom"/>
</dbReference>